<name>A0ACA9MAI3_9GLOM</name>
<dbReference type="Proteomes" id="UP000789366">
    <property type="component" value="Unassembled WGS sequence"/>
</dbReference>
<comment type="caution">
    <text evidence="1">The sequence shown here is derived from an EMBL/GenBank/DDBJ whole genome shotgun (WGS) entry which is preliminary data.</text>
</comment>
<organism evidence="1 2">
    <name type="scientific">Cetraspora pellucida</name>
    <dbReference type="NCBI Taxonomy" id="1433469"/>
    <lineage>
        <taxon>Eukaryota</taxon>
        <taxon>Fungi</taxon>
        <taxon>Fungi incertae sedis</taxon>
        <taxon>Mucoromycota</taxon>
        <taxon>Glomeromycotina</taxon>
        <taxon>Glomeromycetes</taxon>
        <taxon>Diversisporales</taxon>
        <taxon>Gigasporaceae</taxon>
        <taxon>Cetraspora</taxon>
    </lineage>
</organism>
<proteinExistence type="predicted"/>
<accession>A0ACA9MAI3</accession>
<dbReference type="EMBL" id="CAJVPW010006935">
    <property type="protein sequence ID" value="CAG8574931.1"/>
    <property type="molecule type" value="Genomic_DNA"/>
</dbReference>
<keyword evidence="2" id="KW-1185">Reference proteome</keyword>
<evidence type="ECO:0000313" key="1">
    <source>
        <dbReference type="EMBL" id="CAG8574931.1"/>
    </source>
</evidence>
<gene>
    <name evidence="1" type="ORF">SPELUC_LOCUS6137</name>
</gene>
<reference evidence="1" key="1">
    <citation type="submission" date="2021-06" db="EMBL/GenBank/DDBJ databases">
        <authorList>
            <person name="Kallberg Y."/>
            <person name="Tangrot J."/>
            <person name="Rosling A."/>
        </authorList>
    </citation>
    <scope>NUCLEOTIDE SEQUENCE</scope>
    <source>
        <strain evidence="1">28 12/20/2015</strain>
    </source>
</reference>
<evidence type="ECO:0000313" key="2">
    <source>
        <dbReference type="Proteomes" id="UP000789366"/>
    </source>
</evidence>
<feature type="non-terminal residue" evidence="1">
    <location>
        <position position="62"/>
    </location>
</feature>
<protein>
    <submittedName>
        <fullName evidence="1">8886_t:CDS:1</fullName>
    </submittedName>
</protein>
<sequence>MVVKSNIISEKVSWVWDYMKKDKSAKEVKCNVVMLVDENENRCDRVFNITTSTTHLREHFNA</sequence>